<protein>
    <submittedName>
        <fullName evidence="1">Uncharacterized protein</fullName>
    </submittedName>
</protein>
<name>A0A6I2QYJ0_FLAPL</name>
<comment type="caution">
    <text evidence="1">The sequence shown here is derived from an EMBL/GenBank/DDBJ whole genome shotgun (WGS) entry which is preliminary data.</text>
</comment>
<gene>
    <name evidence="1" type="ORF">GKE97_01625</name>
</gene>
<dbReference type="RefSeq" id="WP_009258586.1">
    <property type="nucleotide sequence ID" value="NZ_CAXUMB010000008.1"/>
</dbReference>
<dbReference type="EMBL" id="WKPR01000002">
    <property type="protein sequence ID" value="MSB18213.1"/>
    <property type="molecule type" value="Genomic_DNA"/>
</dbReference>
<sequence length="149" mass="16516">MSNKSQELNMRRLAALLSQDLSYIGGERECGPNGAKRTFLNVGKTFLRALAKDLCLHDVTVRSNAGGIAVSGECCLYGMWENNGIFIEISQSCCSWVGPVLYRTIRNAHDHKGGHSRYLSLNDLKKCSYNEVLECFSSLRKGYGCERAA</sequence>
<organism evidence="1 2">
    <name type="scientific">Flavonifractor plautii</name>
    <name type="common">Fusobacterium plautii</name>
    <dbReference type="NCBI Taxonomy" id="292800"/>
    <lineage>
        <taxon>Bacteria</taxon>
        <taxon>Bacillati</taxon>
        <taxon>Bacillota</taxon>
        <taxon>Clostridia</taxon>
        <taxon>Eubacteriales</taxon>
        <taxon>Oscillospiraceae</taxon>
        <taxon>Flavonifractor</taxon>
    </lineage>
</organism>
<evidence type="ECO:0000313" key="2">
    <source>
        <dbReference type="Proteomes" id="UP000434475"/>
    </source>
</evidence>
<dbReference type="Proteomes" id="UP000434475">
    <property type="component" value="Unassembled WGS sequence"/>
</dbReference>
<reference evidence="1 2" key="1">
    <citation type="journal article" date="2019" name="Nat. Med.">
        <title>A library of human gut bacterial isolates paired with longitudinal multiomics data enables mechanistic microbiome research.</title>
        <authorList>
            <person name="Poyet M."/>
            <person name="Groussin M."/>
            <person name="Gibbons S.M."/>
            <person name="Avila-Pacheco J."/>
            <person name="Jiang X."/>
            <person name="Kearney S.M."/>
            <person name="Perrotta A.R."/>
            <person name="Berdy B."/>
            <person name="Zhao S."/>
            <person name="Lieberman T.D."/>
            <person name="Swanson P.K."/>
            <person name="Smith M."/>
            <person name="Roesemann S."/>
            <person name="Alexander J.E."/>
            <person name="Rich S.A."/>
            <person name="Livny J."/>
            <person name="Vlamakis H."/>
            <person name="Clish C."/>
            <person name="Bullock K."/>
            <person name="Deik A."/>
            <person name="Scott J."/>
            <person name="Pierce K.A."/>
            <person name="Xavier R.J."/>
            <person name="Alm E.J."/>
        </authorList>
    </citation>
    <scope>NUCLEOTIDE SEQUENCE [LARGE SCALE GENOMIC DNA]</scope>
    <source>
        <strain evidence="1 2">BIOML-A2</strain>
    </source>
</reference>
<evidence type="ECO:0000313" key="1">
    <source>
        <dbReference type="EMBL" id="MSB18213.1"/>
    </source>
</evidence>
<accession>A0A6I2QYJ0</accession>
<proteinExistence type="predicted"/>
<dbReference type="AlphaFoldDB" id="A0A6I2QYJ0"/>